<name>G7KND6_MEDTR</name>
<dbReference type="Proteomes" id="UP000002051">
    <property type="component" value="Chromosome 6"/>
</dbReference>
<gene>
    <name evidence="1" type="ordered locus">MTR_6g060870</name>
</gene>
<organism evidence="1 3">
    <name type="scientific">Medicago truncatula</name>
    <name type="common">Barrel medic</name>
    <name type="synonym">Medicago tribuloides</name>
    <dbReference type="NCBI Taxonomy" id="3880"/>
    <lineage>
        <taxon>Eukaryota</taxon>
        <taxon>Viridiplantae</taxon>
        <taxon>Streptophyta</taxon>
        <taxon>Embryophyta</taxon>
        <taxon>Tracheophyta</taxon>
        <taxon>Spermatophyta</taxon>
        <taxon>Magnoliopsida</taxon>
        <taxon>eudicotyledons</taxon>
        <taxon>Gunneridae</taxon>
        <taxon>Pentapetalae</taxon>
        <taxon>rosids</taxon>
        <taxon>fabids</taxon>
        <taxon>Fabales</taxon>
        <taxon>Fabaceae</taxon>
        <taxon>Papilionoideae</taxon>
        <taxon>50 kb inversion clade</taxon>
        <taxon>NPAAA clade</taxon>
        <taxon>Hologalegina</taxon>
        <taxon>IRL clade</taxon>
        <taxon>Trifolieae</taxon>
        <taxon>Medicago</taxon>
    </lineage>
</organism>
<evidence type="ECO:0000313" key="1">
    <source>
        <dbReference type="EMBL" id="AES75879.1"/>
    </source>
</evidence>
<sequence length="60" mass="6726">MWEEVSSTILHNKSPYQLLFDQDPDFNGLKVFGPLCFASTISSHMTKLDASAKNMCFLGL</sequence>
<dbReference type="EMBL" id="CM001222">
    <property type="protein sequence ID" value="AES75879.1"/>
    <property type="molecule type" value="Genomic_DNA"/>
</dbReference>
<dbReference type="HOGENOM" id="CLU_2945232_0_0_1"/>
<evidence type="ECO:0000313" key="2">
    <source>
        <dbReference type="EnsemblPlants" id="AES75879"/>
    </source>
</evidence>
<keyword evidence="3" id="KW-1185">Reference proteome</keyword>
<proteinExistence type="predicted"/>
<accession>G7KND6</accession>
<protein>
    <submittedName>
        <fullName evidence="1 2">Uncharacterized protein</fullName>
    </submittedName>
</protein>
<dbReference type="PaxDb" id="3880-AES75879"/>
<evidence type="ECO:0000313" key="3">
    <source>
        <dbReference type="Proteomes" id="UP000002051"/>
    </source>
</evidence>
<dbReference type="AlphaFoldDB" id="G7KND6"/>
<reference evidence="1 3" key="1">
    <citation type="journal article" date="2011" name="Nature">
        <title>The Medicago genome provides insight into the evolution of rhizobial symbioses.</title>
        <authorList>
            <person name="Young N.D."/>
            <person name="Debelle F."/>
            <person name="Oldroyd G.E."/>
            <person name="Geurts R."/>
            <person name="Cannon S.B."/>
            <person name="Udvardi M.K."/>
            <person name="Benedito V.A."/>
            <person name="Mayer K.F."/>
            <person name="Gouzy J."/>
            <person name="Schoof H."/>
            <person name="Van de Peer Y."/>
            <person name="Proost S."/>
            <person name="Cook D.R."/>
            <person name="Meyers B.C."/>
            <person name="Spannagl M."/>
            <person name="Cheung F."/>
            <person name="De Mita S."/>
            <person name="Krishnakumar V."/>
            <person name="Gundlach H."/>
            <person name="Zhou S."/>
            <person name="Mudge J."/>
            <person name="Bharti A.K."/>
            <person name="Murray J.D."/>
            <person name="Naoumkina M.A."/>
            <person name="Rosen B."/>
            <person name="Silverstein K.A."/>
            <person name="Tang H."/>
            <person name="Rombauts S."/>
            <person name="Zhao P.X."/>
            <person name="Zhou P."/>
            <person name="Barbe V."/>
            <person name="Bardou P."/>
            <person name="Bechner M."/>
            <person name="Bellec A."/>
            <person name="Berger A."/>
            <person name="Berges H."/>
            <person name="Bidwell S."/>
            <person name="Bisseling T."/>
            <person name="Choisne N."/>
            <person name="Couloux A."/>
            <person name="Denny R."/>
            <person name="Deshpande S."/>
            <person name="Dai X."/>
            <person name="Doyle J.J."/>
            <person name="Dudez A.M."/>
            <person name="Farmer A.D."/>
            <person name="Fouteau S."/>
            <person name="Franken C."/>
            <person name="Gibelin C."/>
            <person name="Gish J."/>
            <person name="Goldstein S."/>
            <person name="Gonzalez A.J."/>
            <person name="Green P.J."/>
            <person name="Hallab A."/>
            <person name="Hartog M."/>
            <person name="Hua A."/>
            <person name="Humphray S.J."/>
            <person name="Jeong D.H."/>
            <person name="Jing Y."/>
            <person name="Jocker A."/>
            <person name="Kenton S.M."/>
            <person name="Kim D.J."/>
            <person name="Klee K."/>
            <person name="Lai H."/>
            <person name="Lang C."/>
            <person name="Lin S."/>
            <person name="Macmil S.L."/>
            <person name="Magdelenat G."/>
            <person name="Matthews L."/>
            <person name="McCorrison J."/>
            <person name="Monaghan E.L."/>
            <person name="Mun J.H."/>
            <person name="Najar F.Z."/>
            <person name="Nicholson C."/>
            <person name="Noirot C."/>
            <person name="O'Bleness M."/>
            <person name="Paule C.R."/>
            <person name="Poulain J."/>
            <person name="Prion F."/>
            <person name="Qin B."/>
            <person name="Qu C."/>
            <person name="Retzel E.F."/>
            <person name="Riddle C."/>
            <person name="Sallet E."/>
            <person name="Samain S."/>
            <person name="Samson N."/>
            <person name="Sanders I."/>
            <person name="Saurat O."/>
            <person name="Scarpelli C."/>
            <person name="Schiex T."/>
            <person name="Segurens B."/>
            <person name="Severin A.J."/>
            <person name="Sherrier D.J."/>
            <person name="Shi R."/>
            <person name="Sims S."/>
            <person name="Singer S.R."/>
            <person name="Sinharoy S."/>
            <person name="Sterck L."/>
            <person name="Viollet A."/>
            <person name="Wang B.B."/>
            <person name="Wang K."/>
            <person name="Wang M."/>
            <person name="Wang X."/>
            <person name="Warfsmann J."/>
            <person name="Weissenbach J."/>
            <person name="White D.D."/>
            <person name="White J.D."/>
            <person name="Wiley G.B."/>
            <person name="Wincker P."/>
            <person name="Xing Y."/>
            <person name="Yang L."/>
            <person name="Yao Z."/>
            <person name="Ying F."/>
            <person name="Zhai J."/>
            <person name="Zhou L."/>
            <person name="Zuber A."/>
            <person name="Denarie J."/>
            <person name="Dixon R.A."/>
            <person name="May G.D."/>
            <person name="Schwartz D.C."/>
            <person name="Rogers J."/>
            <person name="Quetier F."/>
            <person name="Town C.D."/>
            <person name="Roe B.A."/>
        </authorList>
    </citation>
    <scope>NUCLEOTIDE SEQUENCE [LARGE SCALE GENOMIC DNA]</scope>
    <source>
        <strain evidence="1">A17</strain>
        <strain evidence="2 3">cv. Jemalong A17</strain>
    </source>
</reference>
<reference evidence="1 3" key="2">
    <citation type="journal article" date="2014" name="BMC Genomics">
        <title>An improved genome release (version Mt4.0) for the model legume Medicago truncatula.</title>
        <authorList>
            <person name="Tang H."/>
            <person name="Krishnakumar V."/>
            <person name="Bidwell S."/>
            <person name="Rosen B."/>
            <person name="Chan A."/>
            <person name="Zhou S."/>
            <person name="Gentzbittel L."/>
            <person name="Childs K.L."/>
            <person name="Yandell M."/>
            <person name="Gundlach H."/>
            <person name="Mayer K.F."/>
            <person name="Schwartz D.C."/>
            <person name="Town C.D."/>
        </authorList>
    </citation>
    <scope>GENOME REANNOTATION</scope>
    <source>
        <strain evidence="2 3">cv. Jemalong A17</strain>
    </source>
</reference>
<reference evidence="2" key="3">
    <citation type="submission" date="2015-04" db="UniProtKB">
        <authorList>
            <consortium name="EnsemblPlants"/>
        </authorList>
    </citation>
    <scope>IDENTIFICATION</scope>
    <source>
        <strain evidence="2">cv. Jemalong A17</strain>
    </source>
</reference>
<dbReference type="EnsemblPlants" id="AES75879">
    <property type="protein sequence ID" value="AES75879"/>
    <property type="gene ID" value="MTR_6g060870"/>
</dbReference>